<comment type="subcellular location">
    <subcellularLocation>
        <location evidence="1">Cell membrane</location>
        <topology evidence="1">Multi-pass membrane protein</topology>
    </subcellularLocation>
</comment>
<keyword evidence="5 6" id="KW-0472">Membrane</keyword>
<keyword evidence="3 6" id="KW-0812">Transmembrane</keyword>
<protein>
    <submittedName>
        <fullName evidence="8">ABC transporter permease</fullName>
    </submittedName>
</protein>
<dbReference type="Proteomes" id="UP000886804">
    <property type="component" value="Unassembled WGS sequence"/>
</dbReference>
<evidence type="ECO:0000256" key="5">
    <source>
        <dbReference type="ARBA" id="ARBA00023136"/>
    </source>
</evidence>
<keyword evidence="4 6" id="KW-1133">Transmembrane helix</keyword>
<dbReference type="InterPro" id="IPR038766">
    <property type="entry name" value="Membrane_comp_ABC_pdt"/>
</dbReference>
<sequence length="789" mass="85402">MESVLLWANVRRHRVSLLGIGFLIFLSALLSTAVLSIRSSGMRTEQEELSRLGYGNLTAWVSADEGGLTALEAELEAQEAVEEVTVQPLIFSDYEINGQDSDSEGQMVLYQPEQFPYRFFNEELSGYTQGPETIEEGTVYLPASMVSMYGASVGDTIHFFAARQGGTLSLTVAGFFEDPFMGSSMIGMKSVLVSEETLEEGQVMLAGAGMDALAREGGMLHITSAEPKLPAAQLNRILYEETSLASRTDFLYSADTIAGFMMTLQNVFTGFLLAFAAVLIVVALVVIRCSLESGIQRDTANMGILKTMGMTGGSLKLLWLAQYLIPVTAGIGFGTLAALPVSRLAGQLMAATTGVLLRPSVPLGLWACYMLLLLLLFGGFIYARTGKINRISPLEAIGSAGALPAPEGSFHVPIKGEGMIFWLGFRQLMDGKRRYISVCLTAMLLVFFASMAGRLSNWLGPEGQGLMDAFNPADLDLAVQPLNDVDMEEVEDFIRRYTEITGRYSLAMSDVAVEGVDYTANVITEPERFHLLRGRGIEGEDEILVTEFVAEDLGISPGDTVSVSCQGREADFTVAGIYQCANEMGANIGMSREGFGRIGTETPSMWCRHYFLADISRKGDLISALEHLYGGALYIHENSWPGLSGILSAMKLLMGVLYLTAALFSFTVTVLTGNRLLLAEQKDLEIYRSIGFTSGQLRRSFALRFGIVSLAGALGGSLLGAVLTDPLVGAVLRGNGISNFHSHWNLAESLFPAGVITLLFSGFSYIYSAKVKEGESKPWSRGVISFGDY</sequence>
<keyword evidence="2" id="KW-1003">Cell membrane</keyword>
<accession>A0A9D2L8M6</accession>
<dbReference type="AlphaFoldDB" id="A0A9D2L8M6"/>
<name>A0A9D2L8M6_9FIRM</name>
<evidence type="ECO:0000259" key="7">
    <source>
        <dbReference type="Pfam" id="PF02687"/>
    </source>
</evidence>
<gene>
    <name evidence="8" type="ORF">H9716_08595</name>
</gene>
<dbReference type="GO" id="GO:0005886">
    <property type="term" value="C:plasma membrane"/>
    <property type="evidence" value="ECO:0007669"/>
    <property type="project" value="UniProtKB-SubCell"/>
</dbReference>
<dbReference type="PANTHER" id="PTHR30287:SF2">
    <property type="entry name" value="BLL1001 PROTEIN"/>
    <property type="match status" value="1"/>
</dbReference>
<dbReference type="EMBL" id="DWYS01000101">
    <property type="protein sequence ID" value="HJB07906.1"/>
    <property type="molecule type" value="Genomic_DNA"/>
</dbReference>
<evidence type="ECO:0000256" key="2">
    <source>
        <dbReference type="ARBA" id="ARBA00022475"/>
    </source>
</evidence>
<evidence type="ECO:0000256" key="4">
    <source>
        <dbReference type="ARBA" id="ARBA00022989"/>
    </source>
</evidence>
<feature type="transmembrane region" description="Helical" evidence="6">
    <location>
        <begin position="652"/>
        <end position="672"/>
    </location>
</feature>
<proteinExistence type="predicted"/>
<feature type="transmembrane region" description="Helical" evidence="6">
    <location>
        <begin position="267"/>
        <end position="287"/>
    </location>
</feature>
<feature type="domain" description="ABC3 transporter permease C-terminal" evidence="7">
    <location>
        <begin position="274"/>
        <end position="388"/>
    </location>
</feature>
<reference evidence="8" key="2">
    <citation type="submission" date="2021-04" db="EMBL/GenBank/DDBJ databases">
        <authorList>
            <person name="Gilroy R."/>
        </authorList>
    </citation>
    <scope>NUCLEOTIDE SEQUENCE</scope>
    <source>
        <strain evidence="8">CHK188-4685</strain>
    </source>
</reference>
<dbReference type="Pfam" id="PF02687">
    <property type="entry name" value="FtsX"/>
    <property type="match status" value="2"/>
</dbReference>
<feature type="transmembrane region" description="Helical" evidence="6">
    <location>
        <begin position="361"/>
        <end position="383"/>
    </location>
</feature>
<evidence type="ECO:0000256" key="3">
    <source>
        <dbReference type="ARBA" id="ARBA00022692"/>
    </source>
</evidence>
<feature type="transmembrane region" description="Helical" evidence="6">
    <location>
        <begin position="749"/>
        <end position="767"/>
    </location>
</feature>
<evidence type="ECO:0000256" key="6">
    <source>
        <dbReference type="SAM" id="Phobius"/>
    </source>
</evidence>
<feature type="transmembrane region" description="Helical" evidence="6">
    <location>
        <begin position="701"/>
        <end position="723"/>
    </location>
</feature>
<comment type="caution">
    <text evidence="8">The sequence shown here is derived from an EMBL/GenBank/DDBJ whole genome shotgun (WGS) entry which is preliminary data.</text>
</comment>
<reference evidence="8" key="1">
    <citation type="journal article" date="2021" name="PeerJ">
        <title>Extensive microbial diversity within the chicken gut microbiome revealed by metagenomics and culture.</title>
        <authorList>
            <person name="Gilroy R."/>
            <person name="Ravi A."/>
            <person name="Getino M."/>
            <person name="Pursley I."/>
            <person name="Horton D.L."/>
            <person name="Alikhan N.F."/>
            <person name="Baker D."/>
            <person name="Gharbi K."/>
            <person name="Hall N."/>
            <person name="Watson M."/>
            <person name="Adriaenssens E.M."/>
            <person name="Foster-Nyarko E."/>
            <person name="Jarju S."/>
            <person name="Secka A."/>
            <person name="Antonio M."/>
            <person name="Oren A."/>
            <person name="Chaudhuri R.R."/>
            <person name="La Ragione R."/>
            <person name="Hildebrand F."/>
            <person name="Pallen M.J."/>
        </authorList>
    </citation>
    <scope>NUCLEOTIDE SEQUENCE</scope>
    <source>
        <strain evidence="8">CHK188-4685</strain>
    </source>
</reference>
<feature type="domain" description="ABC3 transporter permease C-terminal" evidence="7">
    <location>
        <begin position="657"/>
        <end position="770"/>
    </location>
</feature>
<evidence type="ECO:0000313" key="9">
    <source>
        <dbReference type="Proteomes" id="UP000886804"/>
    </source>
</evidence>
<feature type="transmembrane region" description="Helical" evidence="6">
    <location>
        <begin position="317"/>
        <end position="341"/>
    </location>
</feature>
<evidence type="ECO:0000256" key="1">
    <source>
        <dbReference type="ARBA" id="ARBA00004651"/>
    </source>
</evidence>
<dbReference type="InterPro" id="IPR003838">
    <property type="entry name" value="ABC3_permease_C"/>
</dbReference>
<evidence type="ECO:0000313" key="8">
    <source>
        <dbReference type="EMBL" id="HJB07906.1"/>
    </source>
</evidence>
<dbReference type="PANTHER" id="PTHR30287">
    <property type="entry name" value="MEMBRANE COMPONENT OF PREDICTED ABC SUPERFAMILY METABOLITE UPTAKE TRANSPORTER"/>
    <property type="match status" value="1"/>
</dbReference>
<feature type="transmembrane region" description="Helical" evidence="6">
    <location>
        <begin position="435"/>
        <end position="453"/>
    </location>
</feature>
<organism evidence="8 9">
    <name type="scientific">Candidatus Enterocloster faecavium</name>
    <dbReference type="NCBI Taxonomy" id="2838560"/>
    <lineage>
        <taxon>Bacteria</taxon>
        <taxon>Bacillati</taxon>
        <taxon>Bacillota</taxon>
        <taxon>Clostridia</taxon>
        <taxon>Lachnospirales</taxon>
        <taxon>Lachnospiraceae</taxon>
        <taxon>Enterocloster</taxon>
    </lineage>
</organism>